<dbReference type="InterPro" id="IPR013783">
    <property type="entry name" value="Ig-like_fold"/>
</dbReference>
<dbReference type="PANTHER" id="PTHR19433:SF111">
    <property type="entry name" value="T CELL RECEPTOR ALPHA VARIABLE 4"/>
    <property type="match status" value="1"/>
</dbReference>
<dbReference type="SMART" id="SM00409">
    <property type="entry name" value="IG"/>
    <property type="match status" value="1"/>
</dbReference>
<dbReference type="InterPro" id="IPR007110">
    <property type="entry name" value="Ig-like_dom"/>
</dbReference>
<feature type="domain" description="Ig-like" evidence="9">
    <location>
        <begin position="14"/>
        <end position="106"/>
    </location>
</feature>
<evidence type="ECO:0000259" key="9">
    <source>
        <dbReference type="PROSITE" id="PS50835"/>
    </source>
</evidence>
<dbReference type="Gene3D" id="2.60.40.10">
    <property type="entry name" value="Immunoglobulins"/>
    <property type="match status" value="1"/>
</dbReference>
<accession>A0A8C1TUG4</accession>
<dbReference type="PROSITE" id="PS50835">
    <property type="entry name" value="IG_LIKE"/>
    <property type="match status" value="1"/>
</dbReference>
<keyword evidence="8" id="KW-0812">Transmembrane</keyword>
<dbReference type="GO" id="GO:0005886">
    <property type="term" value="C:plasma membrane"/>
    <property type="evidence" value="ECO:0007669"/>
    <property type="project" value="UniProtKB-SubCell"/>
</dbReference>
<dbReference type="Proteomes" id="UP000694700">
    <property type="component" value="Unplaced"/>
</dbReference>
<evidence type="ECO:0000256" key="8">
    <source>
        <dbReference type="SAM" id="Phobius"/>
    </source>
</evidence>
<protein>
    <recommendedName>
        <fullName evidence="9">Ig-like domain-containing protein</fullName>
    </recommendedName>
</protein>
<comment type="subcellular location">
    <subcellularLocation>
        <location evidence="1">Cell membrane</location>
    </subcellularLocation>
</comment>
<dbReference type="GO" id="GO:0002376">
    <property type="term" value="P:immune system process"/>
    <property type="evidence" value="ECO:0007669"/>
    <property type="project" value="UniProtKB-KW"/>
</dbReference>
<dbReference type="PANTHER" id="PTHR19433">
    <property type="entry name" value="T-CELL RECEPTOR ALPHA CHAIN V REGION-RELATED"/>
    <property type="match status" value="1"/>
</dbReference>
<keyword evidence="7" id="KW-0325">Glycoprotein</keyword>
<dbReference type="CDD" id="cd00099">
    <property type="entry name" value="IgV"/>
    <property type="match status" value="1"/>
</dbReference>
<proteinExistence type="predicted"/>
<sequence length="218" mass="24850">LQFTKSLNLSVKSSQIVNLSAQPGENVTIWCQHTSETGINIHWFKQTNSSVPIAIVYMMITYQLKEIHKRYLNCFQQDRILMSLNIKNTSLRILNVDVSDSGLYFCGWDSRMMTFGDGTNLDIKVKCDLILTDLKKSLISTRDCSENIFYKLTFIFGGVIVILIIIPLTKLIFKIQNTNTQKKEPHSSVYAALQLSKHKSTRAARNTEDTDVVYSATR</sequence>
<evidence type="ECO:0000313" key="11">
    <source>
        <dbReference type="Proteomes" id="UP000694700"/>
    </source>
</evidence>
<dbReference type="SUPFAM" id="SSF48726">
    <property type="entry name" value="Immunoglobulin"/>
    <property type="match status" value="1"/>
</dbReference>
<dbReference type="GO" id="GO:0009617">
    <property type="term" value="P:response to bacterium"/>
    <property type="evidence" value="ECO:0007669"/>
    <property type="project" value="TreeGrafter"/>
</dbReference>
<keyword evidence="5 8" id="KW-0472">Membrane</keyword>
<dbReference type="AlphaFoldDB" id="A0A8C1TUG4"/>
<evidence type="ECO:0000256" key="1">
    <source>
        <dbReference type="ARBA" id="ARBA00004236"/>
    </source>
</evidence>
<keyword evidence="3" id="KW-0732">Signal</keyword>
<evidence type="ECO:0000256" key="6">
    <source>
        <dbReference type="ARBA" id="ARBA00023157"/>
    </source>
</evidence>
<evidence type="ECO:0000313" key="10">
    <source>
        <dbReference type="Ensembl" id="ENSCCRP00015027491.1"/>
    </source>
</evidence>
<evidence type="ECO:0000256" key="4">
    <source>
        <dbReference type="ARBA" id="ARBA00022859"/>
    </source>
</evidence>
<evidence type="ECO:0000256" key="3">
    <source>
        <dbReference type="ARBA" id="ARBA00022729"/>
    </source>
</evidence>
<dbReference type="InterPro" id="IPR052051">
    <property type="entry name" value="TCR_complex_component"/>
</dbReference>
<organism evidence="10 11">
    <name type="scientific">Cyprinus carpio</name>
    <name type="common">Common carp</name>
    <dbReference type="NCBI Taxonomy" id="7962"/>
    <lineage>
        <taxon>Eukaryota</taxon>
        <taxon>Metazoa</taxon>
        <taxon>Chordata</taxon>
        <taxon>Craniata</taxon>
        <taxon>Vertebrata</taxon>
        <taxon>Euteleostomi</taxon>
        <taxon>Actinopterygii</taxon>
        <taxon>Neopterygii</taxon>
        <taxon>Teleostei</taxon>
        <taxon>Ostariophysi</taxon>
        <taxon>Cypriniformes</taxon>
        <taxon>Cyprinidae</taxon>
        <taxon>Cyprininae</taxon>
        <taxon>Cyprinus</taxon>
    </lineage>
</organism>
<dbReference type="Ensembl" id="ENSCCRT00015028457.1">
    <property type="protein sequence ID" value="ENSCCRP00015027491.1"/>
    <property type="gene ID" value="ENSCCRG00015011595.1"/>
</dbReference>
<feature type="transmembrane region" description="Helical" evidence="8">
    <location>
        <begin position="148"/>
        <end position="173"/>
    </location>
</feature>
<dbReference type="InterPro" id="IPR013106">
    <property type="entry name" value="Ig_V-set"/>
</dbReference>
<reference evidence="10" key="1">
    <citation type="submission" date="2025-08" db="UniProtKB">
        <authorList>
            <consortium name="Ensembl"/>
        </authorList>
    </citation>
    <scope>IDENTIFICATION</scope>
</reference>
<dbReference type="InterPro" id="IPR003599">
    <property type="entry name" value="Ig_sub"/>
</dbReference>
<dbReference type="InterPro" id="IPR036179">
    <property type="entry name" value="Ig-like_dom_sf"/>
</dbReference>
<keyword evidence="4" id="KW-0391">Immunity</keyword>
<evidence type="ECO:0000256" key="5">
    <source>
        <dbReference type="ARBA" id="ARBA00023136"/>
    </source>
</evidence>
<name>A0A8C1TUG4_CYPCA</name>
<keyword evidence="6" id="KW-1015">Disulfide bond</keyword>
<dbReference type="Pfam" id="PF07686">
    <property type="entry name" value="V-set"/>
    <property type="match status" value="1"/>
</dbReference>
<evidence type="ECO:0000256" key="7">
    <source>
        <dbReference type="ARBA" id="ARBA00023180"/>
    </source>
</evidence>
<keyword evidence="2" id="KW-1003">Cell membrane</keyword>
<keyword evidence="8" id="KW-1133">Transmembrane helix</keyword>
<evidence type="ECO:0000256" key="2">
    <source>
        <dbReference type="ARBA" id="ARBA00022475"/>
    </source>
</evidence>